<reference evidence="6 7" key="1">
    <citation type="submission" date="2016-09" db="EMBL/GenBank/DDBJ databases">
        <authorList>
            <person name="Capua I."/>
            <person name="De Benedictis P."/>
            <person name="Joannis T."/>
            <person name="Lombin L.H."/>
            <person name="Cattoli G."/>
        </authorList>
    </citation>
    <scope>NUCLEOTIDE SEQUENCE [LARGE SCALE GENOMIC DNA]</scope>
    <source>
        <strain evidence="6 7">LMG 25899</strain>
    </source>
</reference>
<evidence type="ECO:0000313" key="6">
    <source>
        <dbReference type="EMBL" id="OEH81602.1"/>
    </source>
</evidence>
<dbReference type="STRING" id="762845.BCR26_16325"/>
<dbReference type="GO" id="GO:0006355">
    <property type="term" value="P:regulation of DNA-templated transcription"/>
    <property type="evidence" value="ECO:0007669"/>
    <property type="project" value="InterPro"/>
</dbReference>
<accession>A0A1E5KUR4</accession>
<protein>
    <recommendedName>
        <fullName evidence="5">OmpR/PhoB-type domain-containing protein</fullName>
    </recommendedName>
</protein>
<dbReference type="GO" id="GO:0000160">
    <property type="term" value="P:phosphorelay signal transduction system"/>
    <property type="evidence" value="ECO:0007669"/>
    <property type="project" value="InterPro"/>
</dbReference>
<keyword evidence="2 4" id="KW-0238">DNA-binding</keyword>
<keyword evidence="1" id="KW-0805">Transcription regulation</keyword>
<evidence type="ECO:0000256" key="1">
    <source>
        <dbReference type="ARBA" id="ARBA00023015"/>
    </source>
</evidence>
<organism evidence="6 7">
    <name type="scientific">Enterococcus rivorum</name>
    <dbReference type="NCBI Taxonomy" id="762845"/>
    <lineage>
        <taxon>Bacteria</taxon>
        <taxon>Bacillati</taxon>
        <taxon>Bacillota</taxon>
        <taxon>Bacilli</taxon>
        <taxon>Lactobacillales</taxon>
        <taxon>Enterococcaceae</taxon>
        <taxon>Enterococcus</taxon>
    </lineage>
</organism>
<dbReference type="InterPro" id="IPR016032">
    <property type="entry name" value="Sig_transdc_resp-reg_C-effctor"/>
</dbReference>
<dbReference type="InterPro" id="IPR001867">
    <property type="entry name" value="OmpR/PhoB-type_DNA-bd"/>
</dbReference>
<dbReference type="InterPro" id="IPR036388">
    <property type="entry name" value="WH-like_DNA-bd_sf"/>
</dbReference>
<dbReference type="SUPFAM" id="SSF46894">
    <property type="entry name" value="C-terminal effector domain of the bipartite response regulators"/>
    <property type="match status" value="1"/>
</dbReference>
<name>A0A1E5KUR4_9ENTE</name>
<dbReference type="SMART" id="SM00862">
    <property type="entry name" value="Trans_reg_C"/>
    <property type="match status" value="1"/>
</dbReference>
<evidence type="ECO:0000256" key="4">
    <source>
        <dbReference type="PROSITE-ProRule" id="PRU01091"/>
    </source>
</evidence>
<evidence type="ECO:0000259" key="5">
    <source>
        <dbReference type="PROSITE" id="PS51755"/>
    </source>
</evidence>
<sequence>MHSITEEHFNKIEQLDVLLLEESKPSDINQVCEMLMNVRKRSNILVWILAHPDVIVRKNRIVYLKLGADGVIDHTDNWEELSLILKNAINRHYFPQFVNKKMLNQEKSTFKLIPQNFSVLIESGEEISLTKLEYKVIEYLYANKQKVVSYEELYQKIWTGDCHELKYRICNLIFHLRKKIQPTKDSKEYIKTVRSKGYVLKL</sequence>
<keyword evidence="7" id="KW-1185">Reference proteome</keyword>
<comment type="caution">
    <text evidence="6">The sequence shown here is derived from an EMBL/GenBank/DDBJ whole genome shotgun (WGS) entry which is preliminary data.</text>
</comment>
<dbReference type="Gene3D" id="1.10.10.10">
    <property type="entry name" value="Winged helix-like DNA-binding domain superfamily/Winged helix DNA-binding domain"/>
    <property type="match status" value="1"/>
</dbReference>
<gene>
    <name evidence="6" type="ORF">BCR26_16325</name>
</gene>
<evidence type="ECO:0000313" key="7">
    <source>
        <dbReference type="Proteomes" id="UP000095256"/>
    </source>
</evidence>
<dbReference type="CDD" id="cd00383">
    <property type="entry name" value="trans_reg_C"/>
    <property type="match status" value="1"/>
</dbReference>
<dbReference type="EMBL" id="MIEK01000042">
    <property type="protein sequence ID" value="OEH81602.1"/>
    <property type="molecule type" value="Genomic_DNA"/>
</dbReference>
<feature type="domain" description="OmpR/PhoB-type" evidence="5">
    <location>
        <begin position="100"/>
        <end position="202"/>
    </location>
</feature>
<dbReference type="Pfam" id="PF00486">
    <property type="entry name" value="Trans_reg_C"/>
    <property type="match status" value="1"/>
</dbReference>
<evidence type="ECO:0000256" key="3">
    <source>
        <dbReference type="ARBA" id="ARBA00023163"/>
    </source>
</evidence>
<dbReference type="PROSITE" id="PS51755">
    <property type="entry name" value="OMPR_PHOB"/>
    <property type="match status" value="1"/>
</dbReference>
<dbReference type="Proteomes" id="UP000095256">
    <property type="component" value="Unassembled WGS sequence"/>
</dbReference>
<dbReference type="GO" id="GO:0003677">
    <property type="term" value="F:DNA binding"/>
    <property type="evidence" value="ECO:0007669"/>
    <property type="project" value="UniProtKB-UniRule"/>
</dbReference>
<feature type="DNA-binding region" description="OmpR/PhoB-type" evidence="4">
    <location>
        <begin position="100"/>
        <end position="202"/>
    </location>
</feature>
<evidence type="ECO:0000256" key="2">
    <source>
        <dbReference type="ARBA" id="ARBA00023125"/>
    </source>
</evidence>
<keyword evidence="3" id="KW-0804">Transcription</keyword>
<dbReference type="AlphaFoldDB" id="A0A1E5KUR4"/>
<proteinExistence type="predicted"/>